<gene>
    <name evidence="1" type="ORF">A10D4_12914</name>
</gene>
<dbReference type="RefSeq" id="WP_008490013.1">
    <property type="nucleotide sequence ID" value="NZ_AMRG01000024.1"/>
</dbReference>
<comment type="caution">
    <text evidence="1">The sequence shown here is derived from an EMBL/GenBank/DDBJ whole genome shotgun (WGS) entry which is preliminary data.</text>
</comment>
<accession>K2JXN0</accession>
<proteinExistence type="predicted"/>
<evidence type="ECO:0000313" key="2">
    <source>
        <dbReference type="Proteomes" id="UP000014115"/>
    </source>
</evidence>
<dbReference type="STRING" id="740709.A10D4_12914"/>
<organism evidence="1 2">
    <name type="scientific">Idiomarina xiamenensis 10-D-4</name>
    <dbReference type="NCBI Taxonomy" id="740709"/>
    <lineage>
        <taxon>Bacteria</taxon>
        <taxon>Pseudomonadati</taxon>
        <taxon>Pseudomonadota</taxon>
        <taxon>Gammaproteobacteria</taxon>
        <taxon>Alteromonadales</taxon>
        <taxon>Idiomarinaceae</taxon>
        <taxon>Idiomarina</taxon>
    </lineage>
</organism>
<keyword evidence="2" id="KW-1185">Reference proteome</keyword>
<dbReference type="InterPro" id="IPR027417">
    <property type="entry name" value="P-loop_NTPase"/>
</dbReference>
<dbReference type="Gene3D" id="3.40.50.300">
    <property type="entry name" value="P-loop containing nucleotide triphosphate hydrolases"/>
    <property type="match status" value="1"/>
</dbReference>
<dbReference type="eggNOG" id="COG4544">
    <property type="taxonomic scope" value="Bacteria"/>
</dbReference>
<reference evidence="1 2" key="1">
    <citation type="journal article" date="2012" name="J. Bacteriol.">
        <title>Genome Sequence of Idiomarina xiamenensis Type Strain 10-D-4.</title>
        <authorList>
            <person name="Lai Q."/>
            <person name="Wang L."/>
            <person name="Wang W."/>
            <person name="Shao Z."/>
        </authorList>
    </citation>
    <scope>NUCLEOTIDE SEQUENCE [LARGE SCALE GENOMIC DNA]</scope>
    <source>
        <strain evidence="1 2">10-D-4</strain>
    </source>
</reference>
<dbReference type="OrthoDB" id="9811176at2"/>
<protein>
    <submittedName>
        <fullName evidence="1">SulA-like SOS-response cell division inhibitor</fullName>
    </submittedName>
</protein>
<keyword evidence="1" id="KW-0131">Cell cycle</keyword>
<dbReference type="SUPFAM" id="SSF52540">
    <property type="entry name" value="P-loop containing nucleoside triphosphate hydrolases"/>
    <property type="match status" value="1"/>
</dbReference>
<dbReference type="Proteomes" id="UP000014115">
    <property type="component" value="Unassembled WGS sequence"/>
</dbReference>
<dbReference type="AlphaFoldDB" id="K2JXN0"/>
<keyword evidence="1" id="KW-0132">Cell division</keyword>
<dbReference type="GO" id="GO:0051301">
    <property type="term" value="P:cell division"/>
    <property type="evidence" value="ECO:0007669"/>
    <property type="project" value="UniProtKB-KW"/>
</dbReference>
<dbReference type="PATRIC" id="fig|740709.3.peg.2602"/>
<name>K2JXN0_9GAMM</name>
<evidence type="ECO:0000313" key="1">
    <source>
        <dbReference type="EMBL" id="EKE79402.1"/>
    </source>
</evidence>
<dbReference type="EMBL" id="AMRG01000024">
    <property type="protein sequence ID" value="EKE79402.1"/>
    <property type="molecule type" value="Genomic_DNA"/>
</dbReference>
<sequence length="224" mass="25503">MPHALNELMRRGWLWQGQAESQTDVVSTGYAELDNALHGGWAKAALHELQIEQPFQYELQLLQSSLRWAQQQPQAIAWLNPPAQPHAHGLASYDLADCRHVVINATPQDALWAYEQCLQSGSFALVLGWLEQLDGSAVRRLLLAAQKHPQLAFVLTRQQQLDARAYSTRLRLRGHRVAQQPMLSISVLKRRQGWPLAAFDCAIKPRVEWRSRRQPSARILAGRW</sequence>